<proteinExistence type="inferred from homology"/>
<dbReference type="InterPro" id="IPR001559">
    <property type="entry name" value="Phosphotriesterase"/>
</dbReference>
<evidence type="ECO:0000313" key="5">
    <source>
        <dbReference type="Proteomes" id="UP001499930"/>
    </source>
</evidence>
<dbReference type="InterPro" id="IPR032466">
    <property type="entry name" value="Metal_Hydrolase"/>
</dbReference>
<dbReference type="PROSITE" id="PS51347">
    <property type="entry name" value="PHOSPHOTRIESTERASE_2"/>
    <property type="match status" value="1"/>
</dbReference>
<name>A0ABN3XY05_9ACTN</name>
<sequence length="325" mass="35728">MPVVNTVRGPVDVADLGQTLMHEHVFVISPEHVDNHGRGAWWDEEFRVADAVAKLRAVAAKGVRTIVDPTVWGLGRYIPRVQRVAEQVPELNIVVATGIYSYDEVPFHYLHRGPGLMMDVPEPMVEDFTRDIADGIADTGVRAAFLKCVVEGKGLTPGVERICRAVARTHVETGVPITVHTNPSAGTGLLALELFRREGVDPAKVVLGHSGDTNDLDHLMRLADTGATLGMDRFGLDAYNPTASRVATIVALCERGYADRMVLSHDTACFMDYFGGAWDEGIPLAAPNWRFDHVHDDVLPALREAGVTDEQIDRMLVDNPRRYFS</sequence>
<organism evidence="4 5">
    <name type="scientific">Streptosporangium longisporum</name>
    <dbReference type="NCBI Taxonomy" id="46187"/>
    <lineage>
        <taxon>Bacteria</taxon>
        <taxon>Bacillati</taxon>
        <taxon>Actinomycetota</taxon>
        <taxon>Actinomycetes</taxon>
        <taxon>Streptosporangiales</taxon>
        <taxon>Streptosporangiaceae</taxon>
        <taxon>Streptosporangium</taxon>
    </lineage>
</organism>
<dbReference type="PROSITE" id="PS01322">
    <property type="entry name" value="PHOSPHOTRIESTERASE_1"/>
    <property type="match status" value="1"/>
</dbReference>
<comment type="caution">
    <text evidence="4">The sequence shown here is derived from an EMBL/GenBank/DDBJ whole genome shotgun (WGS) entry which is preliminary data.</text>
</comment>
<dbReference type="RefSeq" id="WP_344895230.1">
    <property type="nucleotide sequence ID" value="NZ_BAAAWD010000007.1"/>
</dbReference>
<dbReference type="SUPFAM" id="SSF51556">
    <property type="entry name" value="Metallo-dependent hydrolases"/>
    <property type="match status" value="1"/>
</dbReference>
<keyword evidence="5" id="KW-1185">Reference proteome</keyword>
<dbReference type="EMBL" id="BAAAWD010000007">
    <property type="protein sequence ID" value="GAA3007946.1"/>
    <property type="molecule type" value="Genomic_DNA"/>
</dbReference>
<evidence type="ECO:0000256" key="2">
    <source>
        <dbReference type="ARBA" id="ARBA00022801"/>
    </source>
</evidence>
<comment type="similarity">
    <text evidence="3">Belongs to the metallo-dependent hydrolases superfamily. Phosphotriesterase family.</text>
</comment>
<dbReference type="PANTHER" id="PTHR10819">
    <property type="entry name" value="PHOSPHOTRIESTERASE-RELATED"/>
    <property type="match status" value="1"/>
</dbReference>
<gene>
    <name evidence="4" type="ORF">GCM10017559_32780</name>
</gene>
<dbReference type="Gene3D" id="3.20.20.140">
    <property type="entry name" value="Metal-dependent hydrolases"/>
    <property type="match status" value="1"/>
</dbReference>
<feature type="modified residue" description="N6-carboxylysine" evidence="3">
    <location>
        <position position="147"/>
    </location>
</feature>
<keyword evidence="2" id="KW-0378">Hydrolase</keyword>
<reference evidence="4 5" key="1">
    <citation type="journal article" date="2019" name="Int. J. Syst. Evol. Microbiol.">
        <title>The Global Catalogue of Microorganisms (GCM) 10K type strain sequencing project: providing services to taxonomists for standard genome sequencing and annotation.</title>
        <authorList>
            <consortium name="The Broad Institute Genomics Platform"/>
            <consortium name="The Broad Institute Genome Sequencing Center for Infectious Disease"/>
            <person name="Wu L."/>
            <person name="Ma J."/>
        </authorList>
    </citation>
    <scope>NUCLEOTIDE SEQUENCE [LARGE SCALE GENOMIC DNA]</scope>
    <source>
        <strain evidence="4 5">JCM 3106</strain>
    </source>
</reference>
<evidence type="ECO:0000256" key="1">
    <source>
        <dbReference type="ARBA" id="ARBA00022723"/>
    </source>
</evidence>
<evidence type="ECO:0000313" key="4">
    <source>
        <dbReference type="EMBL" id="GAA3007946.1"/>
    </source>
</evidence>
<dbReference type="Proteomes" id="UP001499930">
    <property type="component" value="Unassembled WGS sequence"/>
</dbReference>
<dbReference type="InterPro" id="IPR017947">
    <property type="entry name" value="AryldialkylPase_Zn-BS"/>
</dbReference>
<protein>
    <submittedName>
        <fullName evidence="4">Phosphotriesterase-related protein</fullName>
    </submittedName>
</protein>
<dbReference type="PANTHER" id="PTHR10819:SF3">
    <property type="entry name" value="PHOSPHOTRIESTERASE-RELATED PROTEIN"/>
    <property type="match status" value="1"/>
</dbReference>
<dbReference type="Pfam" id="PF02126">
    <property type="entry name" value="PTE"/>
    <property type="match status" value="1"/>
</dbReference>
<accession>A0ABN3XY05</accession>
<keyword evidence="1" id="KW-0479">Metal-binding</keyword>
<evidence type="ECO:0000256" key="3">
    <source>
        <dbReference type="PROSITE-ProRule" id="PRU00679"/>
    </source>
</evidence>